<reference evidence="2 3" key="1">
    <citation type="journal article" date="2018" name="Sci. Rep.">
        <title>Genomic signatures of local adaptation to the degree of environmental predictability in rotifers.</title>
        <authorList>
            <person name="Franch-Gras L."/>
            <person name="Hahn C."/>
            <person name="Garcia-Roger E.M."/>
            <person name="Carmona M.J."/>
            <person name="Serra M."/>
            <person name="Gomez A."/>
        </authorList>
    </citation>
    <scope>NUCLEOTIDE SEQUENCE [LARGE SCALE GENOMIC DNA]</scope>
    <source>
        <strain evidence="2">HYR1</strain>
    </source>
</reference>
<evidence type="ECO:0000313" key="2">
    <source>
        <dbReference type="EMBL" id="RNA36660.1"/>
    </source>
</evidence>
<dbReference type="EMBL" id="REGN01001149">
    <property type="protein sequence ID" value="RNA36660.1"/>
    <property type="molecule type" value="Genomic_DNA"/>
</dbReference>
<keyword evidence="1" id="KW-1133">Transmembrane helix</keyword>
<evidence type="ECO:0000313" key="3">
    <source>
        <dbReference type="Proteomes" id="UP000276133"/>
    </source>
</evidence>
<name>A0A3M7SLY5_BRAPC</name>
<dbReference type="Proteomes" id="UP000276133">
    <property type="component" value="Unassembled WGS sequence"/>
</dbReference>
<proteinExistence type="predicted"/>
<evidence type="ECO:0000256" key="1">
    <source>
        <dbReference type="SAM" id="Phobius"/>
    </source>
</evidence>
<protein>
    <submittedName>
        <fullName evidence="2">Uncharacterized protein</fullName>
    </submittedName>
</protein>
<accession>A0A3M7SLY5</accession>
<dbReference type="AlphaFoldDB" id="A0A3M7SLY5"/>
<comment type="caution">
    <text evidence="2">The sequence shown here is derived from an EMBL/GenBank/DDBJ whole genome shotgun (WGS) entry which is preliminary data.</text>
</comment>
<gene>
    <name evidence="2" type="ORF">BpHYR1_007950</name>
</gene>
<keyword evidence="3" id="KW-1185">Reference proteome</keyword>
<organism evidence="2 3">
    <name type="scientific">Brachionus plicatilis</name>
    <name type="common">Marine rotifer</name>
    <name type="synonym">Brachionus muelleri</name>
    <dbReference type="NCBI Taxonomy" id="10195"/>
    <lineage>
        <taxon>Eukaryota</taxon>
        <taxon>Metazoa</taxon>
        <taxon>Spiralia</taxon>
        <taxon>Gnathifera</taxon>
        <taxon>Rotifera</taxon>
        <taxon>Eurotatoria</taxon>
        <taxon>Monogononta</taxon>
        <taxon>Pseudotrocha</taxon>
        <taxon>Ploima</taxon>
        <taxon>Brachionidae</taxon>
        <taxon>Brachionus</taxon>
    </lineage>
</organism>
<keyword evidence="1" id="KW-0812">Transmembrane</keyword>
<sequence>MSFISSIEFNYLSSQKFKLKGEAACGPDLIHNLILQEESSMFNLRIYGNRIESLKEIKFLVFIYFLRALARLFLIIIIKFLGLVSFV</sequence>
<keyword evidence="1" id="KW-0472">Membrane</keyword>
<feature type="transmembrane region" description="Helical" evidence="1">
    <location>
        <begin position="59"/>
        <end position="81"/>
    </location>
</feature>